<dbReference type="EMBL" id="VMNX01000058">
    <property type="protein sequence ID" value="MPY50290.1"/>
    <property type="molecule type" value="Genomic_DNA"/>
</dbReference>
<dbReference type="Pfam" id="PF13560">
    <property type="entry name" value="HTH_31"/>
    <property type="match status" value="1"/>
</dbReference>
<dbReference type="SMART" id="SM00530">
    <property type="entry name" value="HTH_XRE"/>
    <property type="match status" value="1"/>
</dbReference>
<comment type="caution">
    <text evidence="2">The sequence shown here is derived from an EMBL/GenBank/DDBJ whole genome shotgun (WGS) entry which is preliminary data.</text>
</comment>
<dbReference type="InterPro" id="IPR001387">
    <property type="entry name" value="Cro/C1-type_HTH"/>
</dbReference>
<evidence type="ECO:0000313" key="3">
    <source>
        <dbReference type="Proteomes" id="UP000373149"/>
    </source>
</evidence>
<dbReference type="PROSITE" id="PS50943">
    <property type="entry name" value="HTH_CROC1"/>
    <property type="match status" value="1"/>
</dbReference>
<accession>A0A5N8WS97</accession>
<name>A0A5N8WS97_9ACTN</name>
<protein>
    <submittedName>
        <fullName evidence="2">Helix-turn-helix domain-containing protein</fullName>
    </submittedName>
</protein>
<reference evidence="2 3" key="1">
    <citation type="submission" date="2019-09" db="EMBL/GenBank/DDBJ databases">
        <authorList>
            <person name="Duangmal K."/>
            <person name="Teo W.F.A."/>
            <person name="Lipun K."/>
        </authorList>
    </citation>
    <scope>NUCLEOTIDE SEQUENCE [LARGE SCALE GENOMIC DNA]</scope>
    <source>
        <strain evidence="2 3">K1PN6</strain>
    </source>
</reference>
<dbReference type="Pfam" id="PF19054">
    <property type="entry name" value="DUF5753"/>
    <property type="match status" value="1"/>
</dbReference>
<feature type="domain" description="HTH cro/C1-type" evidence="1">
    <location>
        <begin position="19"/>
        <end position="75"/>
    </location>
</feature>
<dbReference type="Gene3D" id="1.10.260.40">
    <property type="entry name" value="lambda repressor-like DNA-binding domains"/>
    <property type="match status" value="1"/>
</dbReference>
<dbReference type="GO" id="GO:0003677">
    <property type="term" value="F:DNA binding"/>
    <property type="evidence" value="ECO:0007669"/>
    <property type="project" value="InterPro"/>
</dbReference>
<dbReference type="AlphaFoldDB" id="A0A5N8WS97"/>
<dbReference type="InterPro" id="IPR043917">
    <property type="entry name" value="DUF5753"/>
</dbReference>
<dbReference type="Proteomes" id="UP000373149">
    <property type="component" value="Unassembled WGS sequence"/>
</dbReference>
<dbReference type="InterPro" id="IPR010982">
    <property type="entry name" value="Lambda_DNA-bd_dom_sf"/>
</dbReference>
<dbReference type="SUPFAM" id="SSF47413">
    <property type="entry name" value="lambda repressor-like DNA-binding domains"/>
    <property type="match status" value="1"/>
</dbReference>
<organism evidence="2 3">
    <name type="scientific">Streptomyces acidicola</name>
    <dbReference type="NCBI Taxonomy" id="2596892"/>
    <lineage>
        <taxon>Bacteria</taxon>
        <taxon>Bacillati</taxon>
        <taxon>Actinomycetota</taxon>
        <taxon>Actinomycetes</taxon>
        <taxon>Kitasatosporales</taxon>
        <taxon>Streptomycetaceae</taxon>
        <taxon>Streptomyces</taxon>
    </lineage>
</organism>
<keyword evidence="3" id="KW-1185">Reference proteome</keyword>
<evidence type="ECO:0000313" key="2">
    <source>
        <dbReference type="EMBL" id="MPY50290.1"/>
    </source>
</evidence>
<evidence type="ECO:0000259" key="1">
    <source>
        <dbReference type="PROSITE" id="PS50943"/>
    </source>
</evidence>
<sequence>MTVRGSAGPAGRMQIARALRALRTRTGLTQSEVAKRAGVSVGTVNRYETWQDRAKLRVPTVSALADTCGATAQERAALVQLVRNQENGWWMDHPAVPEVMDPLLSFEDVAEYEHVFANALVPGLLQTRNYALALHRAQDARGGADLIENKVDARIKRQAILDRSPAVHLWVVLDEAVLRRTVGGDDVMAEQIDHLQSMARRPNVDIQVLRCAAGAHAAGSGGHFLILGRDDEGDPLSGVNVVYLELHKRGLYLDAPDEVQGYKLMFDYLRAQAADTSASLDLLAAARQELFR</sequence>
<dbReference type="CDD" id="cd00093">
    <property type="entry name" value="HTH_XRE"/>
    <property type="match status" value="1"/>
</dbReference>
<proteinExistence type="predicted"/>
<gene>
    <name evidence="2" type="ORF">FPZ41_17625</name>
</gene>